<keyword evidence="6" id="KW-1185">Reference proteome</keyword>
<dbReference type="PANTHER" id="PTHR43537">
    <property type="entry name" value="TRANSCRIPTIONAL REGULATOR, GNTR FAMILY"/>
    <property type="match status" value="1"/>
</dbReference>
<sequence length="247" mass="27115">MHGDSQVRTVGSTFVRAVDSRQSTLARYAGDMSTKSLPKLSRTTLREQVLDSLRGAILDGTFTPGDHLVETELAESYGVSRGTVREGLRSLEQAGLVSSDPRGQVRVRRLDAAEIREIFQVRAALESLAVDEIIARGEAGAAAAQLRDLLPPAKGDAVDYLERLRRDLAFHQRICELSGNATLLDTWKGLEDRMRVVMFSPGQGDPVDIMDSDHHSPLIEAIAAEDRTAARSAFFSHMDDAARRWSS</sequence>
<evidence type="ECO:0000259" key="4">
    <source>
        <dbReference type="PROSITE" id="PS50949"/>
    </source>
</evidence>
<evidence type="ECO:0000313" key="6">
    <source>
        <dbReference type="Proteomes" id="UP001501736"/>
    </source>
</evidence>
<reference evidence="6" key="1">
    <citation type="journal article" date="2019" name="Int. J. Syst. Evol. Microbiol.">
        <title>The Global Catalogue of Microorganisms (GCM) 10K type strain sequencing project: providing services to taxonomists for standard genome sequencing and annotation.</title>
        <authorList>
            <consortium name="The Broad Institute Genomics Platform"/>
            <consortium name="The Broad Institute Genome Sequencing Center for Infectious Disease"/>
            <person name="Wu L."/>
            <person name="Ma J."/>
        </authorList>
    </citation>
    <scope>NUCLEOTIDE SEQUENCE [LARGE SCALE GENOMIC DNA]</scope>
    <source>
        <strain evidence="6">JCM 11483</strain>
    </source>
</reference>
<dbReference type="EMBL" id="BAAAYG010000009">
    <property type="protein sequence ID" value="GAA3286387.1"/>
    <property type="molecule type" value="Genomic_DNA"/>
</dbReference>
<dbReference type="Pfam" id="PF00392">
    <property type="entry name" value="GntR"/>
    <property type="match status" value="1"/>
</dbReference>
<dbReference type="SUPFAM" id="SSF46785">
    <property type="entry name" value="Winged helix' DNA-binding domain"/>
    <property type="match status" value="1"/>
</dbReference>
<dbReference type="PANTHER" id="PTHR43537:SF45">
    <property type="entry name" value="GNTR FAMILY REGULATORY PROTEIN"/>
    <property type="match status" value="1"/>
</dbReference>
<dbReference type="InterPro" id="IPR036388">
    <property type="entry name" value="WH-like_DNA-bd_sf"/>
</dbReference>
<feature type="domain" description="HTH gntR-type" evidence="4">
    <location>
        <begin position="43"/>
        <end position="110"/>
    </location>
</feature>
<dbReference type="PROSITE" id="PS50949">
    <property type="entry name" value="HTH_GNTR"/>
    <property type="match status" value="1"/>
</dbReference>
<gene>
    <name evidence="5" type="ORF">GCM10020260_21040</name>
</gene>
<proteinExistence type="predicted"/>
<dbReference type="InterPro" id="IPR008920">
    <property type="entry name" value="TF_FadR/GntR_C"/>
</dbReference>
<dbReference type="SUPFAM" id="SSF48008">
    <property type="entry name" value="GntR ligand-binding domain-like"/>
    <property type="match status" value="1"/>
</dbReference>
<keyword evidence="2" id="KW-0238">DNA-binding</keyword>
<organism evidence="5 6">
    <name type="scientific">Nesterenkonia halobia</name>
    <dbReference type="NCBI Taxonomy" id="37922"/>
    <lineage>
        <taxon>Bacteria</taxon>
        <taxon>Bacillati</taxon>
        <taxon>Actinomycetota</taxon>
        <taxon>Actinomycetes</taxon>
        <taxon>Micrococcales</taxon>
        <taxon>Micrococcaceae</taxon>
        <taxon>Nesterenkonia</taxon>
    </lineage>
</organism>
<dbReference type="InterPro" id="IPR036390">
    <property type="entry name" value="WH_DNA-bd_sf"/>
</dbReference>
<dbReference type="SMART" id="SM00895">
    <property type="entry name" value="FCD"/>
    <property type="match status" value="1"/>
</dbReference>
<dbReference type="Proteomes" id="UP001501736">
    <property type="component" value="Unassembled WGS sequence"/>
</dbReference>
<dbReference type="Gene3D" id="1.10.10.10">
    <property type="entry name" value="Winged helix-like DNA-binding domain superfamily/Winged helix DNA-binding domain"/>
    <property type="match status" value="1"/>
</dbReference>
<evidence type="ECO:0000256" key="3">
    <source>
        <dbReference type="ARBA" id="ARBA00023163"/>
    </source>
</evidence>
<dbReference type="InterPro" id="IPR011711">
    <property type="entry name" value="GntR_C"/>
</dbReference>
<evidence type="ECO:0000313" key="5">
    <source>
        <dbReference type="EMBL" id="GAA3286387.1"/>
    </source>
</evidence>
<protein>
    <submittedName>
        <fullName evidence="5">GntR family transcriptional regulator</fullName>
    </submittedName>
</protein>
<dbReference type="Gene3D" id="1.20.120.530">
    <property type="entry name" value="GntR ligand-binding domain-like"/>
    <property type="match status" value="1"/>
</dbReference>
<dbReference type="SMART" id="SM00345">
    <property type="entry name" value="HTH_GNTR"/>
    <property type="match status" value="1"/>
</dbReference>
<comment type="caution">
    <text evidence="5">The sequence shown here is derived from an EMBL/GenBank/DDBJ whole genome shotgun (WGS) entry which is preliminary data.</text>
</comment>
<dbReference type="PRINTS" id="PR00035">
    <property type="entry name" value="HTHGNTR"/>
</dbReference>
<name>A0ABP6RFZ2_9MICC</name>
<accession>A0ABP6RFZ2</accession>
<dbReference type="Pfam" id="PF07729">
    <property type="entry name" value="FCD"/>
    <property type="match status" value="1"/>
</dbReference>
<evidence type="ECO:0000256" key="1">
    <source>
        <dbReference type="ARBA" id="ARBA00023015"/>
    </source>
</evidence>
<keyword evidence="3" id="KW-0804">Transcription</keyword>
<evidence type="ECO:0000256" key="2">
    <source>
        <dbReference type="ARBA" id="ARBA00023125"/>
    </source>
</evidence>
<dbReference type="CDD" id="cd07377">
    <property type="entry name" value="WHTH_GntR"/>
    <property type="match status" value="1"/>
</dbReference>
<keyword evidence="1" id="KW-0805">Transcription regulation</keyword>
<dbReference type="InterPro" id="IPR000524">
    <property type="entry name" value="Tscrpt_reg_HTH_GntR"/>
</dbReference>